<dbReference type="Gene3D" id="1.10.10.10">
    <property type="entry name" value="Winged helix-like DNA-binding domain superfamily/Winged helix DNA-binding domain"/>
    <property type="match status" value="1"/>
</dbReference>
<protein>
    <submittedName>
        <fullName evidence="1">Uncharacterized protein</fullName>
    </submittedName>
</protein>
<gene>
    <name evidence="1" type="ORF">LCGC14_2356270</name>
</gene>
<accession>A0A0F9C8A0</accession>
<reference evidence="1" key="1">
    <citation type="journal article" date="2015" name="Nature">
        <title>Complex archaea that bridge the gap between prokaryotes and eukaryotes.</title>
        <authorList>
            <person name="Spang A."/>
            <person name="Saw J.H."/>
            <person name="Jorgensen S.L."/>
            <person name="Zaremba-Niedzwiedzka K."/>
            <person name="Martijn J."/>
            <person name="Lind A.E."/>
            <person name="van Eijk R."/>
            <person name="Schleper C."/>
            <person name="Guy L."/>
            <person name="Ettema T.J."/>
        </authorList>
    </citation>
    <scope>NUCLEOTIDE SEQUENCE</scope>
</reference>
<name>A0A0F9C8A0_9ZZZZ</name>
<proteinExistence type="predicted"/>
<sequence length="125" mass="14556">MSKKSQECGFCRYAERCFSEKTTSRNIVLNILACRIRKRLNINESTKLLLSMIRPKLLSLISNARQRVGSGYINNTNDECTKSELSSNLKMHLNTVKKYLNKLEELNIIQTKIISNKTLYFIEEY</sequence>
<dbReference type="InterPro" id="IPR036390">
    <property type="entry name" value="WH_DNA-bd_sf"/>
</dbReference>
<dbReference type="EMBL" id="LAZR01034410">
    <property type="protein sequence ID" value="KKL45384.1"/>
    <property type="molecule type" value="Genomic_DNA"/>
</dbReference>
<organism evidence="1">
    <name type="scientific">marine sediment metagenome</name>
    <dbReference type="NCBI Taxonomy" id="412755"/>
    <lineage>
        <taxon>unclassified sequences</taxon>
        <taxon>metagenomes</taxon>
        <taxon>ecological metagenomes</taxon>
    </lineage>
</organism>
<dbReference type="SUPFAM" id="SSF46785">
    <property type="entry name" value="Winged helix' DNA-binding domain"/>
    <property type="match status" value="1"/>
</dbReference>
<evidence type="ECO:0000313" key="1">
    <source>
        <dbReference type="EMBL" id="KKL45384.1"/>
    </source>
</evidence>
<dbReference type="InterPro" id="IPR036388">
    <property type="entry name" value="WH-like_DNA-bd_sf"/>
</dbReference>
<dbReference type="AlphaFoldDB" id="A0A0F9C8A0"/>
<comment type="caution">
    <text evidence="1">The sequence shown here is derived from an EMBL/GenBank/DDBJ whole genome shotgun (WGS) entry which is preliminary data.</text>
</comment>